<keyword evidence="12" id="KW-1185">Reference proteome</keyword>
<evidence type="ECO:0000256" key="5">
    <source>
        <dbReference type="ARBA" id="ARBA00022825"/>
    </source>
</evidence>
<dbReference type="Gene3D" id="3.30.70.80">
    <property type="entry name" value="Peptidase S8 propeptide/proteinase inhibitor I9"/>
    <property type="match status" value="1"/>
</dbReference>
<evidence type="ECO:0000256" key="6">
    <source>
        <dbReference type="PROSITE-ProRule" id="PRU01240"/>
    </source>
</evidence>
<dbReference type="PRINTS" id="PR00723">
    <property type="entry name" value="SUBTILISIN"/>
</dbReference>
<dbReference type="CDD" id="cd04077">
    <property type="entry name" value="Peptidases_S8_PCSK9_ProteinaseK_like"/>
    <property type="match status" value="1"/>
</dbReference>
<feature type="active site" description="Charge relay system" evidence="6">
    <location>
        <position position="191"/>
    </location>
</feature>
<comment type="similarity">
    <text evidence="1 6 7">Belongs to the peptidase S8 family.</text>
</comment>
<keyword evidence="2 6" id="KW-0645">Protease</keyword>
<dbReference type="GO" id="GO:0004252">
    <property type="term" value="F:serine-type endopeptidase activity"/>
    <property type="evidence" value="ECO:0007669"/>
    <property type="project" value="UniProtKB-UniRule"/>
</dbReference>
<dbReference type="Proteomes" id="UP000233524">
    <property type="component" value="Unassembled WGS sequence"/>
</dbReference>
<evidence type="ECO:0000313" key="11">
    <source>
        <dbReference type="EMBL" id="PKS12601.1"/>
    </source>
</evidence>
<evidence type="ECO:0000256" key="8">
    <source>
        <dbReference type="SAM" id="SignalP"/>
    </source>
</evidence>
<dbReference type="PANTHER" id="PTHR43806:SF58">
    <property type="entry name" value="ALKALINE PROTEASE 1-RELATED"/>
    <property type="match status" value="1"/>
</dbReference>
<dbReference type="GO" id="GO:0006508">
    <property type="term" value="P:proteolysis"/>
    <property type="evidence" value="ECO:0007669"/>
    <property type="project" value="UniProtKB-KW"/>
</dbReference>
<dbReference type="SUPFAM" id="SSF54897">
    <property type="entry name" value="Protease propeptides/inhibitors"/>
    <property type="match status" value="1"/>
</dbReference>
<keyword evidence="3 8" id="KW-0732">Signal</keyword>
<keyword evidence="4 6" id="KW-0378">Hydrolase</keyword>
<dbReference type="InterPro" id="IPR023828">
    <property type="entry name" value="Peptidase_S8_Ser-AS"/>
</dbReference>
<dbReference type="PROSITE" id="PS00138">
    <property type="entry name" value="SUBTILASE_SER"/>
    <property type="match status" value="1"/>
</dbReference>
<evidence type="ECO:0000259" key="9">
    <source>
        <dbReference type="Pfam" id="PF00082"/>
    </source>
</evidence>
<keyword evidence="5 6" id="KW-0720">Serine protease</keyword>
<proteinExistence type="inferred from homology"/>
<evidence type="ECO:0000313" key="12">
    <source>
        <dbReference type="Proteomes" id="UP000233524"/>
    </source>
</evidence>
<dbReference type="InterPro" id="IPR023827">
    <property type="entry name" value="Peptidase_S8_Asp-AS"/>
</dbReference>
<organism evidence="11 12">
    <name type="scientific">Lomentospora prolificans</name>
    <dbReference type="NCBI Taxonomy" id="41688"/>
    <lineage>
        <taxon>Eukaryota</taxon>
        <taxon>Fungi</taxon>
        <taxon>Dikarya</taxon>
        <taxon>Ascomycota</taxon>
        <taxon>Pezizomycotina</taxon>
        <taxon>Sordariomycetes</taxon>
        <taxon>Hypocreomycetidae</taxon>
        <taxon>Microascales</taxon>
        <taxon>Microascaceae</taxon>
        <taxon>Lomentospora</taxon>
    </lineage>
</organism>
<evidence type="ECO:0000259" key="10">
    <source>
        <dbReference type="Pfam" id="PF05922"/>
    </source>
</evidence>
<evidence type="ECO:0000256" key="7">
    <source>
        <dbReference type="RuleBase" id="RU003355"/>
    </source>
</evidence>
<comment type="caution">
    <text evidence="11">The sequence shown here is derived from an EMBL/GenBank/DDBJ whole genome shotgun (WGS) entry which is preliminary data.</text>
</comment>
<dbReference type="InterPro" id="IPR034193">
    <property type="entry name" value="PCSK9_ProteinaseK-like"/>
</dbReference>
<reference evidence="11 12" key="1">
    <citation type="journal article" date="2017" name="G3 (Bethesda)">
        <title>First Draft Genome Sequence of the Pathogenic Fungus Lomentospora prolificans (Formerly Scedosporium prolificans).</title>
        <authorList>
            <person name="Luo R."/>
            <person name="Zimin A."/>
            <person name="Workman R."/>
            <person name="Fan Y."/>
            <person name="Pertea G."/>
            <person name="Grossman N."/>
            <person name="Wear M.P."/>
            <person name="Jia B."/>
            <person name="Miller H."/>
            <person name="Casadevall A."/>
            <person name="Timp W."/>
            <person name="Zhang S.X."/>
            <person name="Salzberg S.L."/>
        </authorList>
    </citation>
    <scope>NUCLEOTIDE SEQUENCE [LARGE SCALE GENOMIC DNA]</scope>
    <source>
        <strain evidence="11 12">JHH-5317</strain>
    </source>
</reference>
<dbReference type="STRING" id="41688.A0A2N3NJL9"/>
<dbReference type="PROSITE" id="PS51892">
    <property type="entry name" value="SUBTILASE"/>
    <property type="match status" value="1"/>
</dbReference>
<dbReference type="InterPro" id="IPR050131">
    <property type="entry name" value="Peptidase_S8_subtilisin-like"/>
</dbReference>
<feature type="signal peptide" evidence="8">
    <location>
        <begin position="1"/>
        <end position="20"/>
    </location>
</feature>
<dbReference type="OrthoDB" id="206201at2759"/>
<dbReference type="InParanoid" id="A0A2N3NJL9"/>
<dbReference type="Gene3D" id="3.40.50.200">
    <property type="entry name" value="Peptidase S8/S53 domain"/>
    <property type="match status" value="1"/>
</dbReference>
<dbReference type="EMBL" id="NLAX01000003">
    <property type="protein sequence ID" value="PKS12601.1"/>
    <property type="molecule type" value="Genomic_DNA"/>
</dbReference>
<evidence type="ECO:0000256" key="1">
    <source>
        <dbReference type="ARBA" id="ARBA00011073"/>
    </source>
</evidence>
<dbReference type="VEuPathDB" id="FungiDB:jhhlp_000809"/>
<gene>
    <name evidence="11" type="ORF">jhhlp_000809</name>
</gene>
<dbReference type="InterPro" id="IPR015500">
    <property type="entry name" value="Peptidase_S8_subtilisin-rel"/>
</dbReference>
<feature type="chain" id="PRO_5014658761" description="Peptidase S8/S53 domain-containing protein" evidence="8">
    <location>
        <begin position="21"/>
        <end position="402"/>
    </location>
</feature>
<dbReference type="InterPro" id="IPR000209">
    <property type="entry name" value="Peptidase_S8/S53_dom"/>
</dbReference>
<feature type="active site" description="Charge relay system" evidence="6">
    <location>
        <position position="156"/>
    </location>
</feature>
<dbReference type="InterPro" id="IPR036852">
    <property type="entry name" value="Peptidase_S8/S53_dom_sf"/>
</dbReference>
<dbReference type="FunFam" id="3.40.50.200:FF:000007">
    <property type="entry name" value="Subtilisin-like serine protease"/>
    <property type="match status" value="1"/>
</dbReference>
<accession>A0A2N3NJL9</accession>
<dbReference type="PROSITE" id="PS00137">
    <property type="entry name" value="SUBTILASE_HIS"/>
    <property type="match status" value="1"/>
</dbReference>
<dbReference type="Pfam" id="PF05922">
    <property type="entry name" value="Inhibitor_I9"/>
    <property type="match status" value="1"/>
</dbReference>
<dbReference type="InterPro" id="IPR037045">
    <property type="entry name" value="S8pro/Inhibitor_I9_sf"/>
</dbReference>
<feature type="active site" description="Charge relay system" evidence="6">
    <location>
        <position position="347"/>
    </location>
</feature>
<evidence type="ECO:0008006" key="13">
    <source>
        <dbReference type="Google" id="ProtNLM"/>
    </source>
</evidence>
<protein>
    <recommendedName>
        <fullName evidence="13">Peptidase S8/S53 domain-containing protein</fullName>
    </recommendedName>
</protein>
<feature type="domain" description="Inhibitor I9" evidence="10">
    <location>
        <begin position="36"/>
        <end position="113"/>
    </location>
</feature>
<dbReference type="InterPro" id="IPR010259">
    <property type="entry name" value="S8pro/Inhibitor_I9"/>
</dbReference>
<dbReference type="AlphaFoldDB" id="A0A2N3NJL9"/>
<evidence type="ECO:0000256" key="4">
    <source>
        <dbReference type="ARBA" id="ARBA00022801"/>
    </source>
</evidence>
<evidence type="ECO:0000256" key="3">
    <source>
        <dbReference type="ARBA" id="ARBA00022729"/>
    </source>
</evidence>
<dbReference type="PANTHER" id="PTHR43806">
    <property type="entry name" value="PEPTIDASE S8"/>
    <property type="match status" value="1"/>
</dbReference>
<dbReference type="InterPro" id="IPR022398">
    <property type="entry name" value="Peptidase_S8_His-AS"/>
</dbReference>
<dbReference type="SUPFAM" id="SSF52743">
    <property type="entry name" value="Subtilisin-like"/>
    <property type="match status" value="1"/>
</dbReference>
<evidence type="ECO:0000256" key="2">
    <source>
        <dbReference type="ARBA" id="ARBA00022670"/>
    </source>
</evidence>
<sequence length="402" mass="42781">MVNIRRVCLFLATLVPLVAAGPLNSRATALSDVQGRYIVTLKEDLTDEVATTHMSWVQNVHKRSLSKRDFRGVEKQYHIGGFRGYAGQFDDATIEEIKKNPEVEAVEPDKVMTYQAIASQEEAEWGLGTISSRDPGSKIYSYDSSAGKGGYAYIIDTGLYTEHSEFDGGRAELGQNLLQDMGIAFKDTDGHGSHVAGTIGGKTYGVAKSATLVSVKIMHGGETTVSVVLNGLSWAVQDIISKGRVGKAVINMSLGGDRSPALNWAVTSAYRRGVLVVAASGNSDLPASSSSPGMTPEALTVGAIDEDWNEAYFSNSGPTVDILAPGVMITSVGIDSPTASLTLNGTSMATPHVTGLAVYLMIAENISDPEKLTARIKELGTRNKVKNLKFMSPNLIAYNGIA</sequence>
<feature type="domain" description="Peptidase S8/S53" evidence="9">
    <location>
        <begin position="154"/>
        <end position="377"/>
    </location>
</feature>
<dbReference type="Pfam" id="PF00082">
    <property type="entry name" value="Peptidase_S8"/>
    <property type="match status" value="1"/>
</dbReference>
<dbReference type="PROSITE" id="PS00136">
    <property type="entry name" value="SUBTILASE_ASP"/>
    <property type="match status" value="1"/>
</dbReference>
<dbReference type="GO" id="GO:0005576">
    <property type="term" value="C:extracellular region"/>
    <property type="evidence" value="ECO:0007669"/>
    <property type="project" value="UniProtKB-ARBA"/>
</dbReference>
<name>A0A2N3NJL9_9PEZI</name>